<evidence type="ECO:0000313" key="1">
    <source>
        <dbReference type="EMBL" id="KAK9707185.1"/>
    </source>
</evidence>
<accession>A0AAW1JTV1</accession>
<sequence length="189" mass="21336">MSRSEVQSDSVEVVRFGTRVTVSNKYLTETMTLDRCNIWYGHLSVDPLPTEILPNSSVKILLGSKGAAQYSCPVSGGETAAWILAWDSRAHNTPVDHDQISVTCGEKSKMDELSWDLIEQIVKRGPQVDKYWDNKTQTCIDAFIVESVADYSILVSDFGFINWDARSKWVTRLTTTPSKLYALHISYMY</sequence>
<dbReference type="Proteomes" id="UP001443914">
    <property type="component" value="Unassembled WGS sequence"/>
</dbReference>
<dbReference type="PANTHER" id="PTHR36482">
    <property type="entry name" value="OSJNBA0024J22.15 PROTEIN"/>
    <property type="match status" value="1"/>
</dbReference>
<name>A0AAW1JTV1_SAPOF</name>
<proteinExistence type="predicted"/>
<protein>
    <submittedName>
        <fullName evidence="1">Uncharacterized protein</fullName>
    </submittedName>
</protein>
<dbReference type="PANTHER" id="PTHR36482:SF6">
    <property type="entry name" value="JASMONATE-INDUCED PROTEIN HOMOLOG"/>
    <property type="match status" value="1"/>
</dbReference>
<dbReference type="EMBL" id="JBDFQZ010000007">
    <property type="protein sequence ID" value="KAK9707185.1"/>
    <property type="molecule type" value="Genomic_DNA"/>
</dbReference>
<comment type="caution">
    <text evidence="1">The sequence shown here is derived from an EMBL/GenBank/DDBJ whole genome shotgun (WGS) entry which is preliminary data.</text>
</comment>
<dbReference type="InterPro" id="IPR053085">
    <property type="entry name" value="Jasmonate-induced_protein"/>
</dbReference>
<evidence type="ECO:0000313" key="2">
    <source>
        <dbReference type="Proteomes" id="UP001443914"/>
    </source>
</evidence>
<organism evidence="1 2">
    <name type="scientific">Saponaria officinalis</name>
    <name type="common">Common soapwort</name>
    <name type="synonym">Lychnis saponaria</name>
    <dbReference type="NCBI Taxonomy" id="3572"/>
    <lineage>
        <taxon>Eukaryota</taxon>
        <taxon>Viridiplantae</taxon>
        <taxon>Streptophyta</taxon>
        <taxon>Embryophyta</taxon>
        <taxon>Tracheophyta</taxon>
        <taxon>Spermatophyta</taxon>
        <taxon>Magnoliopsida</taxon>
        <taxon>eudicotyledons</taxon>
        <taxon>Gunneridae</taxon>
        <taxon>Pentapetalae</taxon>
        <taxon>Caryophyllales</taxon>
        <taxon>Caryophyllaceae</taxon>
        <taxon>Caryophylleae</taxon>
        <taxon>Saponaria</taxon>
    </lineage>
</organism>
<dbReference type="AlphaFoldDB" id="A0AAW1JTV1"/>
<gene>
    <name evidence="1" type="ORF">RND81_07G178400</name>
</gene>
<reference evidence="1 2" key="1">
    <citation type="submission" date="2024-03" db="EMBL/GenBank/DDBJ databases">
        <title>WGS assembly of Saponaria officinalis var. Norfolk2.</title>
        <authorList>
            <person name="Jenkins J."/>
            <person name="Shu S."/>
            <person name="Grimwood J."/>
            <person name="Barry K."/>
            <person name="Goodstein D."/>
            <person name="Schmutz J."/>
            <person name="Leebens-Mack J."/>
            <person name="Osbourn A."/>
        </authorList>
    </citation>
    <scope>NUCLEOTIDE SEQUENCE [LARGE SCALE GENOMIC DNA]</scope>
    <source>
        <strain evidence="2">cv. Norfolk2</strain>
        <strain evidence="1">JIC</strain>
        <tissue evidence="1">Leaf</tissue>
    </source>
</reference>
<keyword evidence="2" id="KW-1185">Reference proteome</keyword>
<dbReference type="EMBL" id="JBDFQZ010000007">
    <property type="protein sequence ID" value="KAK9707186.1"/>
    <property type="molecule type" value="Genomic_DNA"/>
</dbReference>